<accession>A0A1I6FTL7</accession>
<proteinExistence type="predicted"/>
<dbReference type="RefSeq" id="WP_131802249.1">
    <property type="nucleotide sequence ID" value="NZ_FOYP01000001.1"/>
</dbReference>
<dbReference type="NCBIfam" id="NF041667">
    <property type="entry name" value="GvpU"/>
    <property type="match status" value="1"/>
</dbReference>
<protein>
    <recommendedName>
        <fullName evidence="3">Gas vesicle protein</fullName>
    </recommendedName>
</protein>
<dbReference type="EMBL" id="FOYP01000001">
    <property type="protein sequence ID" value="SFR33244.1"/>
    <property type="molecule type" value="Genomic_DNA"/>
</dbReference>
<evidence type="ECO:0000313" key="1">
    <source>
        <dbReference type="EMBL" id="SFR33244.1"/>
    </source>
</evidence>
<name>A0A1I6FTL7_9RHOB</name>
<dbReference type="InterPro" id="IPR049644">
    <property type="entry name" value="GvpU-like"/>
</dbReference>
<gene>
    <name evidence="1" type="ORF">SAMN04488005_0460</name>
</gene>
<dbReference type="AlphaFoldDB" id="A0A1I6FTL7"/>
<dbReference type="OrthoDB" id="8075468at2"/>
<evidence type="ECO:0000313" key="2">
    <source>
        <dbReference type="Proteomes" id="UP000199478"/>
    </source>
</evidence>
<keyword evidence="2" id="KW-1185">Reference proteome</keyword>
<organism evidence="1 2">
    <name type="scientific">Yoonia tamlensis</name>
    <dbReference type="NCBI Taxonomy" id="390270"/>
    <lineage>
        <taxon>Bacteria</taxon>
        <taxon>Pseudomonadati</taxon>
        <taxon>Pseudomonadota</taxon>
        <taxon>Alphaproteobacteria</taxon>
        <taxon>Rhodobacterales</taxon>
        <taxon>Paracoccaceae</taxon>
        <taxon>Yoonia</taxon>
    </lineage>
</organism>
<reference evidence="2" key="1">
    <citation type="submission" date="2016-10" db="EMBL/GenBank/DDBJ databases">
        <authorList>
            <person name="Varghese N."/>
            <person name="Submissions S."/>
        </authorList>
    </citation>
    <scope>NUCLEOTIDE SEQUENCE [LARGE SCALE GENOMIC DNA]</scope>
    <source>
        <strain evidence="2">DSM 26879</strain>
    </source>
</reference>
<evidence type="ECO:0008006" key="3">
    <source>
        <dbReference type="Google" id="ProtNLM"/>
    </source>
</evidence>
<sequence>MTNETSSTLDTKAMAQEVKLENSQDWFLEHIIGDFVNKGLDIGVTLNVGGVVVSGMLINGKKYFEALAENMDIQEGEISKLLGGHWKGYAAVYEKPDDAPEDWVPNPIGYIHLANAKIHAPGQSPIPSNDGVLWRGKLSSVDGFFIGNISQG</sequence>
<dbReference type="Proteomes" id="UP000199478">
    <property type="component" value="Unassembled WGS sequence"/>
</dbReference>